<proteinExistence type="predicted"/>
<feature type="domain" description="BTB" evidence="2">
    <location>
        <begin position="17"/>
        <end position="131"/>
    </location>
</feature>
<protein>
    <submittedName>
        <fullName evidence="3">13453_t:CDS:1</fullName>
    </submittedName>
</protein>
<dbReference type="OrthoDB" id="2316821at2759"/>
<keyword evidence="4" id="KW-1185">Reference proteome</keyword>
<evidence type="ECO:0000313" key="3">
    <source>
        <dbReference type="EMBL" id="CAG8449626.1"/>
    </source>
</evidence>
<feature type="compositionally biased region" description="Low complexity" evidence="1">
    <location>
        <begin position="577"/>
        <end position="587"/>
    </location>
</feature>
<dbReference type="PROSITE" id="PS50097">
    <property type="entry name" value="BTB"/>
    <property type="match status" value="1"/>
</dbReference>
<name>A0A9N8VIK9_9GLOM</name>
<dbReference type="AlphaFoldDB" id="A0A9N8VIK9"/>
<evidence type="ECO:0000313" key="4">
    <source>
        <dbReference type="Proteomes" id="UP000789831"/>
    </source>
</evidence>
<evidence type="ECO:0000259" key="2">
    <source>
        <dbReference type="PROSITE" id="PS50097"/>
    </source>
</evidence>
<sequence>MDLMTVIKERFNDTATSDLTLRVDNEFYYVHRCILQWASGYFRDKLATPIGAHQFQNFTPRKDSLKNWKDYGNPHILNISGNNNKQVVSFATTTTSNPKNRINKTLELYYTSTQFSEFLRFIYGYPLKDNNNYKSQDLFAIAYLAHKFQVKELKISCDLLLVNDKVWCKEDEKGDGWQTVLDLCKWLGLEATRKGLLDWIVHNWPQDMMKSRLWLSKLDEDNSDLHYILAGVLAVKKKESLQKLSGGNSHNNRVNETMSINCDEITAGRIISETNGNAELDINSLDFNWKINNCGDGKNSNNSDKLMTTSHATMTNFFTGTAGDSGIKTNGNFNDSFVSFNRPSTAIYNNLEFSPSSSTPLSSKDFNFDCSSSTTSLSSNTHYKNNNVMGVDTSNSDSNFIKWLESSIVADHSEQTVDTNYDGLDNWNFFDFSQELTQMQDNSTSLMQLGEAQQQQSLPSNILQVYSQVQSQLNPQQGKEHEFELTALRSPINHKVSIHQSPAFQQQLLLQAASYQQQNSSPSQKALTYHNSGISSSSSLIIPQRQPLTSSNVMLSSKLEDGEYSSKNVNNNTQNEPLSSSSTLSVPPKKKSRLERSRDEFFEEDIKL</sequence>
<dbReference type="SUPFAM" id="SSF54695">
    <property type="entry name" value="POZ domain"/>
    <property type="match status" value="1"/>
</dbReference>
<dbReference type="Gene3D" id="3.30.710.10">
    <property type="entry name" value="Potassium Channel Kv1.1, Chain A"/>
    <property type="match status" value="1"/>
</dbReference>
<organism evidence="3 4">
    <name type="scientific">Ambispora gerdemannii</name>
    <dbReference type="NCBI Taxonomy" id="144530"/>
    <lineage>
        <taxon>Eukaryota</taxon>
        <taxon>Fungi</taxon>
        <taxon>Fungi incertae sedis</taxon>
        <taxon>Mucoromycota</taxon>
        <taxon>Glomeromycotina</taxon>
        <taxon>Glomeromycetes</taxon>
        <taxon>Archaeosporales</taxon>
        <taxon>Ambisporaceae</taxon>
        <taxon>Ambispora</taxon>
    </lineage>
</organism>
<dbReference type="InterPro" id="IPR000210">
    <property type="entry name" value="BTB/POZ_dom"/>
</dbReference>
<evidence type="ECO:0000256" key="1">
    <source>
        <dbReference type="SAM" id="MobiDB-lite"/>
    </source>
</evidence>
<feature type="compositionally biased region" description="Polar residues" evidence="1">
    <location>
        <begin position="565"/>
        <end position="576"/>
    </location>
</feature>
<dbReference type="EMBL" id="CAJVPL010000118">
    <property type="protein sequence ID" value="CAG8449626.1"/>
    <property type="molecule type" value="Genomic_DNA"/>
</dbReference>
<feature type="compositionally biased region" description="Basic and acidic residues" evidence="1">
    <location>
        <begin position="594"/>
        <end position="608"/>
    </location>
</feature>
<dbReference type="Pfam" id="PF00651">
    <property type="entry name" value="BTB"/>
    <property type="match status" value="1"/>
</dbReference>
<reference evidence="3" key="1">
    <citation type="submission" date="2021-06" db="EMBL/GenBank/DDBJ databases">
        <authorList>
            <person name="Kallberg Y."/>
            <person name="Tangrot J."/>
            <person name="Rosling A."/>
        </authorList>
    </citation>
    <scope>NUCLEOTIDE SEQUENCE</scope>
    <source>
        <strain evidence="3">MT106</strain>
    </source>
</reference>
<dbReference type="InterPro" id="IPR011333">
    <property type="entry name" value="SKP1/BTB/POZ_sf"/>
</dbReference>
<accession>A0A9N8VIK9</accession>
<dbReference type="Proteomes" id="UP000789831">
    <property type="component" value="Unassembled WGS sequence"/>
</dbReference>
<dbReference type="SMART" id="SM00225">
    <property type="entry name" value="BTB"/>
    <property type="match status" value="1"/>
</dbReference>
<comment type="caution">
    <text evidence="3">The sequence shown here is derived from an EMBL/GenBank/DDBJ whole genome shotgun (WGS) entry which is preliminary data.</text>
</comment>
<feature type="region of interest" description="Disordered" evidence="1">
    <location>
        <begin position="563"/>
        <end position="608"/>
    </location>
</feature>
<gene>
    <name evidence="3" type="ORF">AGERDE_LOCUS1645</name>
</gene>